<dbReference type="Proteomes" id="UP000095087">
    <property type="component" value="Unassembled WGS sequence"/>
</dbReference>
<accession>A0A1E2RXI7</accession>
<dbReference type="AlphaFoldDB" id="A0A1E2RXI7"/>
<reference evidence="2 3" key="1">
    <citation type="submission" date="2016-07" db="EMBL/GenBank/DDBJ databases">
        <title>Draft genome sequence of Methyloligella halotolerans C2T (VKM B-2706T=CCUG 61687T=DSM 25045T), a halotolerant polyhydroxybutyrate accumulating methylotroph.</title>
        <authorList>
            <person name="Vasilenko O.V."/>
            <person name="Doronina N.V."/>
            <person name="Poroshina M.N."/>
            <person name="Tarlachkov S.V."/>
            <person name="Trotsenko Y.A."/>
        </authorList>
    </citation>
    <scope>NUCLEOTIDE SEQUENCE [LARGE SCALE GENOMIC DNA]</scope>
    <source>
        <strain evidence="2 3">VKM B-2706</strain>
    </source>
</reference>
<dbReference type="EMBL" id="MASI01000005">
    <property type="protein sequence ID" value="ODA66850.1"/>
    <property type="molecule type" value="Genomic_DNA"/>
</dbReference>
<feature type="compositionally biased region" description="Basic and acidic residues" evidence="1">
    <location>
        <begin position="9"/>
        <end position="22"/>
    </location>
</feature>
<protein>
    <submittedName>
        <fullName evidence="2">Uncharacterized protein</fullName>
    </submittedName>
</protein>
<organism evidence="2 3">
    <name type="scientific">Methyloligella halotolerans</name>
    <dbReference type="NCBI Taxonomy" id="1177755"/>
    <lineage>
        <taxon>Bacteria</taxon>
        <taxon>Pseudomonadati</taxon>
        <taxon>Pseudomonadota</taxon>
        <taxon>Alphaproteobacteria</taxon>
        <taxon>Hyphomicrobiales</taxon>
        <taxon>Hyphomicrobiaceae</taxon>
        <taxon>Methyloligella</taxon>
    </lineage>
</organism>
<gene>
    <name evidence="2" type="ORF">A7A08_02147</name>
</gene>
<evidence type="ECO:0000313" key="2">
    <source>
        <dbReference type="EMBL" id="ODA66850.1"/>
    </source>
</evidence>
<name>A0A1E2RXI7_9HYPH</name>
<evidence type="ECO:0000256" key="1">
    <source>
        <dbReference type="SAM" id="MobiDB-lite"/>
    </source>
</evidence>
<feature type="region of interest" description="Disordered" evidence="1">
    <location>
        <begin position="1"/>
        <end position="48"/>
    </location>
</feature>
<feature type="compositionally biased region" description="Basic and acidic residues" evidence="1">
    <location>
        <begin position="33"/>
        <end position="42"/>
    </location>
</feature>
<evidence type="ECO:0000313" key="3">
    <source>
        <dbReference type="Proteomes" id="UP000095087"/>
    </source>
</evidence>
<comment type="caution">
    <text evidence="2">The sequence shown here is derived from an EMBL/GenBank/DDBJ whole genome shotgun (WGS) entry which is preliminary data.</text>
</comment>
<sequence length="48" mass="5438">MTDESDNDVSDKEVSRRRDAALKRALNTPPKPRKSEDKENSAKKPPTK</sequence>
<proteinExistence type="predicted"/>
<keyword evidence="3" id="KW-1185">Reference proteome</keyword>